<dbReference type="PROSITE" id="PS00178">
    <property type="entry name" value="AA_TRNA_LIGASE_I"/>
    <property type="match status" value="1"/>
</dbReference>
<dbReference type="PANTHER" id="PTHR45765">
    <property type="entry name" value="METHIONINE--TRNA LIGASE"/>
    <property type="match status" value="1"/>
</dbReference>
<dbReference type="Proteomes" id="UP000196531">
    <property type="component" value="Unassembled WGS sequence"/>
</dbReference>
<dbReference type="GO" id="GO:0005829">
    <property type="term" value="C:cytosol"/>
    <property type="evidence" value="ECO:0007669"/>
    <property type="project" value="TreeGrafter"/>
</dbReference>
<dbReference type="SUPFAM" id="SSF47323">
    <property type="entry name" value="Anticodon-binding domain of a subclass of class I aminoacyl-tRNA synthetases"/>
    <property type="match status" value="1"/>
</dbReference>
<evidence type="ECO:0000256" key="4">
    <source>
        <dbReference type="ARBA" id="ARBA00022741"/>
    </source>
</evidence>
<dbReference type="Gene3D" id="2.170.220.10">
    <property type="match status" value="1"/>
</dbReference>
<keyword evidence="3 9" id="KW-0436">Ligase</keyword>
<feature type="domain" description="Methionyl/Leucyl tRNA synthetase" evidence="10">
    <location>
        <begin position="31"/>
        <end position="252"/>
    </location>
</feature>
<name>A0A1Y5F941_9BACT</name>
<evidence type="ECO:0000256" key="3">
    <source>
        <dbReference type="ARBA" id="ARBA00022598"/>
    </source>
</evidence>
<evidence type="ECO:0000259" key="10">
    <source>
        <dbReference type="Pfam" id="PF09334"/>
    </source>
</evidence>
<keyword evidence="6 9" id="KW-0648">Protein biosynthesis</keyword>
<comment type="catalytic activity">
    <reaction evidence="8">
        <text>tRNA(Met) + L-methionine + ATP = L-methionyl-tRNA(Met) + AMP + diphosphate</text>
        <dbReference type="Rhea" id="RHEA:13481"/>
        <dbReference type="Rhea" id="RHEA-COMP:9667"/>
        <dbReference type="Rhea" id="RHEA-COMP:9698"/>
        <dbReference type="ChEBI" id="CHEBI:30616"/>
        <dbReference type="ChEBI" id="CHEBI:33019"/>
        <dbReference type="ChEBI" id="CHEBI:57844"/>
        <dbReference type="ChEBI" id="CHEBI:78442"/>
        <dbReference type="ChEBI" id="CHEBI:78530"/>
        <dbReference type="ChEBI" id="CHEBI:456215"/>
        <dbReference type="EC" id="6.1.1.10"/>
    </reaction>
</comment>
<evidence type="ECO:0000313" key="12">
    <source>
        <dbReference type="Proteomes" id="UP000196531"/>
    </source>
</evidence>
<dbReference type="EMBL" id="MAAO01000011">
    <property type="protein sequence ID" value="OUR94168.1"/>
    <property type="molecule type" value="Genomic_DNA"/>
</dbReference>
<dbReference type="AlphaFoldDB" id="A0A1Y5F941"/>
<dbReference type="InterPro" id="IPR029038">
    <property type="entry name" value="MetRS_Zn"/>
</dbReference>
<dbReference type="Pfam" id="PF09334">
    <property type="entry name" value="tRNA-synt_1g"/>
    <property type="match status" value="2"/>
</dbReference>
<dbReference type="Gene3D" id="3.40.50.620">
    <property type="entry name" value="HUPs"/>
    <property type="match status" value="2"/>
</dbReference>
<dbReference type="InterPro" id="IPR015413">
    <property type="entry name" value="Methionyl/Leucyl_tRNA_Synth"/>
</dbReference>
<evidence type="ECO:0000256" key="9">
    <source>
        <dbReference type="RuleBase" id="RU363039"/>
    </source>
</evidence>
<keyword evidence="7 9" id="KW-0030">Aminoacyl-tRNA synthetase</keyword>
<evidence type="ECO:0000256" key="2">
    <source>
        <dbReference type="ARBA" id="ARBA00022490"/>
    </source>
</evidence>
<dbReference type="InterPro" id="IPR001412">
    <property type="entry name" value="aa-tRNA-synth_I_CS"/>
</dbReference>
<evidence type="ECO:0000256" key="8">
    <source>
        <dbReference type="ARBA" id="ARBA00047364"/>
    </source>
</evidence>
<accession>A0A1Y5F941</accession>
<dbReference type="SUPFAM" id="SSF57770">
    <property type="entry name" value="Methionyl-tRNA synthetase (MetRS), Zn-domain"/>
    <property type="match status" value="1"/>
</dbReference>
<organism evidence="11 12">
    <name type="scientific">Halobacteriovorax marinus</name>
    <dbReference type="NCBI Taxonomy" id="97084"/>
    <lineage>
        <taxon>Bacteria</taxon>
        <taxon>Pseudomonadati</taxon>
        <taxon>Bdellovibrionota</taxon>
        <taxon>Bacteriovoracia</taxon>
        <taxon>Bacteriovoracales</taxon>
        <taxon>Halobacteriovoraceae</taxon>
        <taxon>Halobacteriovorax</taxon>
    </lineage>
</organism>
<evidence type="ECO:0000256" key="5">
    <source>
        <dbReference type="ARBA" id="ARBA00022840"/>
    </source>
</evidence>
<dbReference type="Gene3D" id="1.10.730.10">
    <property type="entry name" value="Isoleucyl-tRNA Synthetase, Domain 1"/>
    <property type="match status" value="1"/>
</dbReference>
<keyword evidence="4 9" id="KW-0547">Nucleotide-binding</keyword>
<dbReference type="InterPro" id="IPR009080">
    <property type="entry name" value="tRNAsynth_Ia_anticodon-bd"/>
</dbReference>
<gene>
    <name evidence="11" type="ORF">A9Q84_17860</name>
</gene>
<dbReference type="GO" id="GO:0006431">
    <property type="term" value="P:methionyl-tRNA aminoacylation"/>
    <property type="evidence" value="ECO:0007669"/>
    <property type="project" value="TreeGrafter"/>
</dbReference>
<dbReference type="InterPro" id="IPR014729">
    <property type="entry name" value="Rossmann-like_a/b/a_fold"/>
</dbReference>
<evidence type="ECO:0000256" key="1">
    <source>
        <dbReference type="ARBA" id="ARBA00008258"/>
    </source>
</evidence>
<dbReference type="GO" id="GO:0005524">
    <property type="term" value="F:ATP binding"/>
    <property type="evidence" value="ECO:0007669"/>
    <property type="project" value="UniProtKB-KW"/>
</dbReference>
<comment type="similarity">
    <text evidence="1">Belongs to the class-I aminoacyl-tRNA synthetase family. MetG type 1 subfamily.</text>
</comment>
<dbReference type="PANTHER" id="PTHR45765:SF1">
    <property type="entry name" value="METHIONINE--TRNA LIGASE, CYTOPLASMIC"/>
    <property type="match status" value="1"/>
</dbReference>
<evidence type="ECO:0000256" key="7">
    <source>
        <dbReference type="ARBA" id="ARBA00023146"/>
    </source>
</evidence>
<feature type="domain" description="Methionyl/Leucyl tRNA synthetase" evidence="10">
    <location>
        <begin position="316"/>
        <end position="491"/>
    </location>
</feature>
<protein>
    <submittedName>
        <fullName evidence="11">Methionine--tRNA ligase</fullName>
    </submittedName>
</protein>
<keyword evidence="2" id="KW-0963">Cytoplasm</keyword>
<dbReference type="InterPro" id="IPR023458">
    <property type="entry name" value="Met-tRNA_ligase_1"/>
</dbReference>
<dbReference type="SUPFAM" id="SSF52374">
    <property type="entry name" value="Nucleotidylyl transferase"/>
    <property type="match status" value="1"/>
</dbReference>
<sequence>MNDKKDNKKDMRPKQDIPSILARLHRPKKVVVTAGMPYANGPLHLGHLAGAHVPADIYARWMKLLVGRDNVLFVCGTDDHGSTSEVAAKTQGKETKDFIAEIHAKQIETMNKYSINLDTYTGTSREENFEAHKELCQEFLRDLHKNDMLTKKSSNQWYDTELNMFLPDRYIQGTCPNENCDNKKAYSDDCDVCGAQYDPSELKDPKSTVSDATPILKETEHWFLDMWKVTDQLIEWLGTKQKSWRKSIIQEVMGTVYPCVSFSNTSEDTYKSLKADLPKHKSRYAPGKKVVVQFENLSDLKTGREALEKNDIQCELLDAWAHRSITRDVSWAIPVPTDIEAGMENKSLYVWPESLIAPISFTKVALKKKGLDPETYKDYWCDPEAKVCQFLGTDNVFFYVLMQGAMWFGVQEDPFRQALPNELQQTEIFSSYHLQIEGQKMSKSKGNFYTGDQLVDEMGYTADQVRYFLANLSLAEKSSNFDFEVFNKRNQFLAGPLNASFEKPISACIGKFDGVIPDGKLVGKTEKETLKIVQSYTRFMEKAEYPKALGMVENYARIINGLFNTHKPHDDRFPLEDRQDALYSSFYILKNIVIMLSPFAPETMEKLRQSLNLPESIYSIDELGKPLPVGHKIGEQQDYFPAVDTEETK</sequence>
<proteinExistence type="inferred from homology"/>
<evidence type="ECO:0000313" key="11">
    <source>
        <dbReference type="EMBL" id="OUR94168.1"/>
    </source>
</evidence>
<evidence type="ECO:0000256" key="6">
    <source>
        <dbReference type="ARBA" id="ARBA00022917"/>
    </source>
</evidence>
<reference evidence="12" key="1">
    <citation type="journal article" date="2017" name="Proc. Natl. Acad. Sci. U.S.A.">
        <title>Simulation of Deepwater Horizon oil plume reveals substrate specialization within a complex community of hydrocarbon-degraders.</title>
        <authorList>
            <person name="Hu P."/>
            <person name="Dubinsky E.A."/>
            <person name="Probst A.J."/>
            <person name="Wang J."/>
            <person name="Sieber C.M.K."/>
            <person name="Tom L.M."/>
            <person name="Gardinali P."/>
            <person name="Banfield J.F."/>
            <person name="Atlas R.M."/>
            <person name="Andersen G.L."/>
        </authorList>
    </citation>
    <scope>NUCLEOTIDE SEQUENCE [LARGE SCALE GENOMIC DNA]</scope>
</reference>
<dbReference type="GO" id="GO:0004825">
    <property type="term" value="F:methionine-tRNA ligase activity"/>
    <property type="evidence" value="ECO:0007669"/>
    <property type="project" value="UniProtKB-EC"/>
</dbReference>
<comment type="caution">
    <text evidence="11">The sequence shown here is derived from an EMBL/GenBank/DDBJ whole genome shotgun (WGS) entry which is preliminary data.</text>
</comment>
<keyword evidence="5 9" id="KW-0067">ATP-binding</keyword>